<dbReference type="AlphaFoldDB" id="A0A8H2JKW1"/>
<dbReference type="PANTHER" id="PTHR43876:SF8">
    <property type="entry name" value="2-OCTAPRENYL-6-METHOXYPHENOL HYDROXYLASE"/>
    <property type="match status" value="1"/>
</dbReference>
<keyword evidence="5" id="KW-0274">FAD</keyword>
<comment type="caution">
    <text evidence="10">The sequence shown here is derived from an EMBL/GenBank/DDBJ whole genome shotgun (WGS) entry which is preliminary data.</text>
</comment>
<evidence type="ECO:0000256" key="4">
    <source>
        <dbReference type="ARBA" id="ARBA00022630"/>
    </source>
</evidence>
<sequence>MENSNQHFDVIISGGGLSGSLMALSLSKLTKADGSLLTIAIVEAQAFTQANTGSNKNSPQDTSLFDARVLALSHGSAKYLEKQGVWQYLKDDACAITTIDISDRGHFAKARLTAKEHKVNALGYVVDMALIGKAQLKTLAHSQAASKNVHWFSPDSIIDIIWQEQSPQQSHSETSKALAEQVKVSLSSGKTLSANLLLACDGVQSPVRELANIEVSCDDYQQVALIANVSTSKAHQHRAFERFTEFGPIAMLPLRSLKQADKGAIGVSRCSLVWTMTPAQAEEINQLNDAEFAVELERAFGSYLGEITHVGKRYSYPLVLLQAQQQTYHRMALLGNASHTIHPIAGQGFNLGLRDVAVMADLIAKALAAGQDIGHFSLLYNYQNNRAKDQQHVIELTDSLVTLFANELPPLVIGRNIGLQALNIIAPLKNSLVKKTMGY</sequence>
<dbReference type="SUPFAM" id="SSF51905">
    <property type="entry name" value="FAD/NAD(P)-binding domain"/>
    <property type="match status" value="1"/>
</dbReference>
<dbReference type="GO" id="GO:0110142">
    <property type="term" value="C:ubiquinone biosynthesis complex"/>
    <property type="evidence" value="ECO:0007669"/>
    <property type="project" value="UniProtKB-ARBA"/>
</dbReference>
<evidence type="ECO:0000256" key="7">
    <source>
        <dbReference type="ARBA" id="ARBA00023033"/>
    </source>
</evidence>
<evidence type="ECO:0000256" key="1">
    <source>
        <dbReference type="ARBA" id="ARBA00001974"/>
    </source>
</evidence>
<evidence type="ECO:0000256" key="5">
    <source>
        <dbReference type="ARBA" id="ARBA00022827"/>
    </source>
</evidence>
<dbReference type="Pfam" id="PF01494">
    <property type="entry name" value="FAD_binding_3"/>
    <property type="match status" value="1"/>
</dbReference>
<dbReference type="GO" id="GO:0008681">
    <property type="term" value="F:2-octaprenyl-6-methoxyphenol hydroxylase activity"/>
    <property type="evidence" value="ECO:0007669"/>
    <property type="project" value="InterPro"/>
</dbReference>
<comment type="pathway">
    <text evidence="2">Cofactor biosynthesis; ubiquinone biosynthesis.</text>
</comment>
<dbReference type="NCBIfam" id="NF004356">
    <property type="entry name" value="PRK05732.1"/>
    <property type="match status" value="1"/>
</dbReference>
<dbReference type="NCBIfam" id="TIGR01984">
    <property type="entry name" value="UbiH"/>
    <property type="match status" value="1"/>
</dbReference>
<evidence type="ECO:0000256" key="6">
    <source>
        <dbReference type="ARBA" id="ARBA00023002"/>
    </source>
</evidence>
<dbReference type="GO" id="GO:0006744">
    <property type="term" value="P:ubiquinone biosynthetic process"/>
    <property type="evidence" value="ECO:0007669"/>
    <property type="project" value="UniProtKB-UniPathway"/>
</dbReference>
<dbReference type="NCBIfam" id="TIGR01988">
    <property type="entry name" value="Ubi-OHases"/>
    <property type="match status" value="1"/>
</dbReference>
<comment type="similarity">
    <text evidence="3">Belongs to the UbiH/COQ6 family.</text>
</comment>
<dbReference type="EC" id="1.14.13.-" evidence="10"/>
<dbReference type="InterPro" id="IPR036188">
    <property type="entry name" value="FAD/NAD-bd_sf"/>
</dbReference>
<evidence type="ECO:0000256" key="8">
    <source>
        <dbReference type="ARBA" id="ARBA00065734"/>
    </source>
</evidence>
<dbReference type="FunFam" id="3.50.50.60:FF:000021">
    <property type="entry name" value="Ubiquinone biosynthesis monooxygenase COQ6"/>
    <property type="match status" value="1"/>
</dbReference>
<organism evidence="10 11">
    <name type="scientific">Colwellia ponticola</name>
    <dbReference type="NCBI Taxonomy" id="2304625"/>
    <lineage>
        <taxon>Bacteria</taxon>
        <taxon>Pseudomonadati</taxon>
        <taxon>Pseudomonadota</taxon>
        <taxon>Gammaproteobacteria</taxon>
        <taxon>Alteromonadales</taxon>
        <taxon>Colwelliaceae</taxon>
        <taxon>Colwellia</taxon>
    </lineage>
</organism>
<dbReference type="InterPro" id="IPR051205">
    <property type="entry name" value="UbiH/COQ6_monooxygenase"/>
</dbReference>
<proteinExistence type="inferred from homology"/>
<feature type="domain" description="FAD-binding" evidence="9">
    <location>
        <begin position="169"/>
        <end position="395"/>
    </location>
</feature>
<comment type="cofactor">
    <cofactor evidence="1">
        <name>FAD</name>
        <dbReference type="ChEBI" id="CHEBI:57692"/>
    </cofactor>
</comment>
<reference evidence="10 11" key="1">
    <citation type="submission" date="2019-05" db="EMBL/GenBank/DDBJ databases">
        <title>Colwellia ponticola sp. nov., isolated from seawater.</title>
        <authorList>
            <person name="Yoon J.-H."/>
        </authorList>
    </citation>
    <scope>NUCLEOTIDE SEQUENCE [LARGE SCALE GENOMIC DNA]</scope>
    <source>
        <strain evidence="10 11">OISW-25</strain>
    </source>
</reference>
<evidence type="ECO:0000259" key="9">
    <source>
        <dbReference type="Pfam" id="PF01494"/>
    </source>
</evidence>
<name>A0A8H2JKW1_9GAMM</name>
<keyword evidence="7" id="KW-0503">Monooxygenase</keyword>
<dbReference type="EMBL" id="SZVP01000019">
    <property type="protein sequence ID" value="TMM41970.1"/>
    <property type="molecule type" value="Genomic_DNA"/>
</dbReference>
<dbReference type="InterPro" id="IPR002938">
    <property type="entry name" value="FAD-bd"/>
</dbReference>
<protein>
    <submittedName>
        <fullName evidence="10">2-octaprenyl-6-methoxyphenyl hydroxylase</fullName>
        <ecNumber evidence="10">1.14.13.-</ecNumber>
    </submittedName>
</protein>
<dbReference type="InterPro" id="IPR018168">
    <property type="entry name" value="Ubi_Hdrlase_CS"/>
</dbReference>
<evidence type="ECO:0000313" key="11">
    <source>
        <dbReference type="Proteomes" id="UP000307702"/>
    </source>
</evidence>
<dbReference type="OrthoDB" id="9769565at2"/>
<dbReference type="UniPathway" id="UPA00232"/>
<dbReference type="Gene3D" id="3.50.50.60">
    <property type="entry name" value="FAD/NAD(P)-binding domain"/>
    <property type="match status" value="2"/>
</dbReference>
<keyword evidence="6 10" id="KW-0560">Oxidoreductase</keyword>
<evidence type="ECO:0000256" key="3">
    <source>
        <dbReference type="ARBA" id="ARBA00005349"/>
    </source>
</evidence>
<dbReference type="InterPro" id="IPR011295">
    <property type="entry name" value="UbiH"/>
</dbReference>
<keyword evidence="11" id="KW-1185">Reference proteome</keyword>
<dbReference type="Proteomes" id="UP000307702">
    <property type="component" value="Unassembled WGS sequence"/>
</dbReference>
<dbReference type="InterPro" id="IPR010971">
    <property type="entry name" value="UbiH/COQ6"/>
</dbReference>
<dbReference type="PRINTS" id="PR00420">
    <property type="entry name" value="RNGMNOXGNASE"/>
</dbReference>
<comment type="subunit">
    <text evidence="8">Component of the Ubi complex metabolon, which regroups five ubiquinone biosynthesis proteins (UbiE, UbiF, UbiG, UbiH and UbiI) and two accessory factors (UbiK and the lipid-binding protein UbiJ).</text>
</comment>
<dbReference type="GO" id="GO:0071949">
    <property type="term" value="F:FAD binding"/>
    <property type="evidence" value="ECO:0007669"/>
    <property type="project" value="InterPro"/>
</dbReference>
<dbReference type="PANTHER" id="PTHR43876">
    <property type="entry name" value="UBIQUINONE BIOSYNTHESIS MONOOXYGENASE COQ6, MITOCHONDRIAL"/>
    <property type="match status" value="1"/>
</dbReference>
<accession>A0A8H2JKW1</accession>
<evidence type="ECO:0000313" key="10">
    <source>
        <dbReference type="EMBL" id="TMM41970.1"/>
    </source>
</evidence>
<keyword evidence="4" id="KW-0285">Flavoprotein</keyword>
<dbReference type="PROSITE" id="PS01304">
    <property type="entry name" value="UBIH"/>
    <property type="match status" value="1"/>
</dbReference>
<gene>
    <name evidence="10" type="primary">ubiH</name>
    <name evidence="10" type="synonym">visB</name>
    <name evidence="10" type="ORF">FCS21_14820</name>
</gene>
<evidence type="ECO:0000256" key="2">
    <source>
        <dbReference type="ARBA" id="ARBA00004749"/>
    </source>
</evidence>
<dbReference type="RefSeq" id="WP_138624328.1">
    <property type="nucleotide sequence ID" value="NZ_SZVP01000019.1"/>
</dbReference>